<gene>
    <name evidence="1" type="ORF">HYN43_017105</name>
</gene>
<dbReference type="AlphaFoldDB" id="A0A494W025"/>
<name>A0A494W025_9SPHI</name>
<dbReference type="Pfam" id="PF13031">
    <property type="entry name" value="DUF3892"/>
    <property type="match status" value="1"/>
</dbReference>
<protein>
    <submittedName>
        <fullName evidence="1">DUF3892 domain-containing protein</fullName>
    </submittedName>
</protein>
<accession>A0A494W025</accession>
<dbReference type="KEGG" id="muh:HYN43_017105"/>
<sequence length="95" mass="10504">MASYQVNCIDKPKTSGAVEQITHIGYYESLDRPRVVISVAEAIKRIEANSQAFYVSTERGKTYLTVVKPEDGGKKHLSSLKDKSGTDNLLTLEDV</sequence>
<proteinExistence type="predicted"/>
<evidence type="ECO:0000313" key="2">
    <source>
        <dbReference type="Proteomes" id="UP000270046"/>
    </source>
</evidence>
<dbReference type="OrthoDB" id="676122at2"/>
<dbReference type="Proteomes" id="UP000270046">
    <property type="component" value="Chromosome"/>
</dbReference>
<organism evidence="1 2">
    <name type="scientific">Mucilaginibacter celer</name>
    <dbReference type="NCBI Taxonomy" id="2305508"/>
    <lineage>
        <taxon>Bacteria</taxon>
        <taxon>Pseudomonadati</taxon>
        <taxon>Bacteroidota</taxon>
        <taxon>Sphingobacteriia</taxon>
        <taxon>Sphingobacteriales</taxon>
        <taxon>Sphingobacteriaceae</taxon>
        <taxon>Mucilaginibacter</taxon>
    </lineage>
</organism>
<dbReference type="EMBL" id="CP032869">
    <property type="protein sequence ID" value="AYL96918.1"/>
    <property type="molecule type" value="Genomic_DNA"/>
</dbReference>
<dbReference type="InterPro" id="IPR024997">
    <property type="entry name" value="DUF3892"/>
</dbReference>
<dbReference type="RefSeq" id="WP_119410505.1">
    <property type="nucleotide sequence ID" value="NZ_CP032869.1"/>
</dbReference>
<evidence type="ECO:0000313" key="1">
    <source>
        <dbReference type="EMBL" id="AYL96918.1"/>
    </source>
</evidence>
<keyword evidence="2" id="KW-1185">Reference proteome</keyword>
<reference evidence="1 2" key="1">
    <citation type="submission" date="2018-10" db="EMBL/GenBank/DDBJ databases">
        <title>Genome sequencing of Mucilaginibacter sp. HYN0043.</title>
        <authorList>
            <person name="Kim M."/>
            <person name="Yi H."/>
        </authorList>
    </citation>
    <scope>NUCLEOTIDE SEQUENCE [LARGE SCALE GENOMIC DNA]</scope>
    <source>
        <strain evidence="1 2">HYN0043</strain>
    </source>
</reference>